<evidence type="ECO:0000256" key="1">
    <source>
        <dbReference type="ARBA" id="ARBA00022723"/>
    </source>
</evidence>
<evidence type="ECO:0000313" key="5">
    <source>
        <dbReference type="Proteomes" id="UP000606172"/>
    </source>
</evidence>
<protein>
    <submittedName>
        <fullName evidence="4">N-acyl-D-amino-acid deacylase</fullName>
    </submittedName>
</protein>
<dbReference type="InterPro" id="IPR052349">
    <property type="entry name" value="Metallo-hydrolase_Enzymes"/>
</dbReference>
<sequence>MPDPDQVAGSGSLSGPDPLVIRNARILDSDALVDVRIDGGHVVAVGAVPAGREEVIDAQGGLLAPAFVEPHFHIDKALSFPGLPAAMTQAGPVEAAVERTRLAKARFTPDDLRGRAMRSIELAVGHGVGTLRAHVDVDPVGGLRALEVMAELREDCRDLIDLQLVAFPQESIVRDGAARRLLGAALTSGADVLGGAPDVEEPRDRRRHIELLVELARDHDVPLDVHCDYSYDPAQRDLLFLAEQTVEAGLTGQVRAGHCCALDAYDDDVAAEVVAAVRAARIDICVCPMGNLLLVGDGARPLGRGVARLDTLLANGVTVAAGSDNVHDMWFPFGRLDPAEVAMVTAVAARLWTDRAARQVFDMVTVNAAHYVGAPATGAWVGSVADLVLFSVGTLHDVLRNAPGRRTTIKRGRVVGGSESRVWTRRGPTWA</sequence>
<dbReference type="AlphaFoldDB" id="A0A919RF78"/>
<dbReference type="GO" id="GO:0019239">
    <property type="term" value="F:deaminase activity"/>
    <property type="evidence" value="ECO:0007669"/>
    <property type="project" value="UniProtKB-ARBA"/>
</dbReference>
<dbReference type="SUPFAM" id="SSF51556">
    <property type="entry name" value="Metallo-dependent hydrolases"/>
    <property type="match status" value="1"/>
</dbReference>
<dbReference type="Gene3D" id="2.30.40.10">
    <property type="entry name" value="Urease, subunit C, domain 1"/>
    <property type="match status" value="1"/>
</dbReference>
<dbReference type="Pfam" id="PF07969">
    <property type="entry name" value="Amidohydro_3"/>
    <property type="match status" value="1"/>
</dbReference>
<proteinExistence type="predicted"/>
<keyword evidence="1" id="KW-0479">Metal-binding</keyword>
<evidence type="ECO:0000256" key="2">
    <source>
        <dbReference type="ARBA" id="ARBA00022801"/>
    </source>
</evidence>
<dbReference type="SUPFAM" id="SSF51338">
    <property type="entry name" value="Composite domain of metallo-dependent hydrolases"/>
    <property type="match status" value="1"/>
</dbReference>
<gene>
    <name evidence="4" type="ORF">Ssi02_30310</name>
</gene>
<dbReference type="Proteomes" id="UP000606172">
    <property type="component" value="Unassembled WGS sequence"/>
</dbReference>
<dbReference type="Gene3D" id="3.20.20.140">
    <property type="entry name" value="Metal-dependent hydrolases"/>
    <property type="match status" value="1"/>
</dbReference>
<comment type="caution">
    <text evidence="4">The sequence shown here is derived from an EMBL/GenBank/DDBJ whole genome shotgun (WGS) entry which is preliminary data.</text>
</comment>
<dbReference type="PANTHER" id="PTHR32027">
    <property type="entry name" value="CYTOSINE DEAMINASE"/>
    <property type="match status" value="1"/>
</dbReference>
<dbReference type="EMBL" id="BOOW01000018">
    <property type="protein sequence ID" value="GII92800.1"/>
    <property type="molecule type" value="Genomic_DNA"/>
</dbReference>
<dbReference type="RefSeq" id="WP_204025852.1">
    <property type="nucleotide sequence ID" value="NZ_BOOW01000018.1"/>
</dbReference>
<dbReference type="InterPro" id="IPR013108">
    <property type="entry name" value="Amidohydro_3"/>
</dbReference>
<dbReference type="FunFam" id="3.20.20.140:FF:000019">
    <property type="entry name" value="Cytosine deaminase"/>
    <property type="match status" value="1"/>
</dbReference>
<dbReference type="InterPro" id="IPR011059">
    <property type="entry name" value="Metal-dep_hydrolase_composite"/>
</dbReference>
<organism evidence="4 5">
    <name type="scientific">Sinosporangium siamense</name>
    <dbReference type="NCBI Taxonomy" id="1367973"/>
    <lineage>
        <taxon>Bacteria</taxon>
        <taxon>Bacillati</taxon>
        <taxon>Actinomycetota</taxon>
        <taxon>Actinomycetes</taxon>
        <taxon>Streptosporangiales</taxon>
        <taxon>Streptosporangiaceae</taxon>
        <taxon>Sinosporangium</taxon>
    </lineage>
</organism>
<dbReference type="InterPro" id="IPR032466">
    <property type="entry name" value="Metal_Hydrolase"/>
</dbReference>
<name>A0A919RF78_9ACTN</name>
<evidence type="ECO:0000313" key="4">
    <source>
        <dbReference type="EMBL" id="GII92800.1"/>
    </source>
</evidence>
<keyword evidence="2" id="KW-0378">Hydrolase</keyword>
<keyword evidence="5" id="KW-1185">Reference proteome</keyword>
<dbReference type="GO" id="GO:0046872">
    <property type="term" value="F:metal ion binding"/>
    <property type="evidence" value="ECO:0007669"/>
    <property type="project" value="UniProtKB-KW"/>
</dbReference>
<dbReference type="GO" id="GO:0016814">
    <property type="term" value="F:hydrolase activity, acting on carbon-nitrogen (but not peptide) bonds, in cyclic amidines"/>
    <property type="evidence" value="ECO:0007669"/>
    <property type="project" value="UniProtKB-ARBA"/>
</dbReference>
<evidence type="ECO:0000259" key="3">
    <source>
        <dbReference type="Pfam" id="PF07969"/>
    </source>
</evidence>
<dbReference type="CDD" id="cd01293">
    <property type="entry name" value="Bact_CD"/>
    <property type="match status" value="1"/>
</dbReference>
<accession>A0A919RF78</accession>
<feature type="domain" description="Amidohydrolase 3" evidence="3">
    <location>
        <begin position="106"/>
        <end position="415"/>
    </location>
</feature>
<dbReference type="PANTHER" id="PTHR32027:SF9">
    <property type="entry name" value="BLL3847 PROTEIN"/>
    <property type="match status" value="1"/>
</dbReference>
<reference evidence="4" key="1">
    <citation type="submission" date="2021-01" db="EMBL/GenBank/DDBJ databases">
        <title>Whole genome shotgun sequence of Sinosporangium siamense NBRC 109515.</title>
        <authorList>
            <person name="Komaki H."/>
            <person name="Tamura T."/>
        </authorList>
    </citation>
    <scope>NUCLEOTIDE SEQUENCE</scope>
    <source>
        <strain evidence="4">NBRC 109515</strain>
    </source>
</reference>